<organism evidence="3 4">
    <name type="scientific">Lentzea flava</name>
    <dbReference type="NCBI Taxonomy" id="103732"/>
    <lineage>
        <taxon>Bacteria</taxon>
        <taxon>Bacillati</taxon>
        <taxon>Actinomycetota</taxon>
        <taxon>Actinomycetes</taxon>
        <taxon>Pseudonocardiales</taxon>
        <taxon>Pseudonocardiaceae</taxon>
        <taxon>Lentzea</taxon>
    </lineage>
</organism>
<dbReference type="PROSITE" id="PS00086">
    <property type="entry name" value="CYTOCHROME_P450"/>
    <property type="match status" value="1"/>
</dbReference>
<evidence type="ECO:0000256" key="1">
    <source>
        <dbReference type="ARBA" id="ARBA00010617"/>
    </source>
</evidence>
<proteinExistence type="inferred from homology"/>
<dbReference type="SUPFAM" id="SSF48264">
    <property type="entry name" value="Cytochrome P450"/>
    <property type="match status" value="1"/>
</dbReference>
<name>A0ABQ2UCV5_9PSEU</name>
<dbReference type="PRINTS" id="PR00385">
    <property type="entry name" value="P450"/>
</dbReference>
<keyword evidence="4" id="KW-1185">Reference proteome</keyword>
<sequence length="375" mass="41699">MKYPFNEFTNLALAPEYTEALHADGLTRVELPHGEPAWLVTRHAEARLVLGDRRFSRALAHERDAPRVFDRVPAGIVSMDPPQLTAIRSVAAKAFTARRVEGLREHVRQLVRKLIDEMRHQENPDLVRDFALPIPVSVICELLGVPVEDQEQFRAWNDALMSTDSAREIQELAQYIGGLIGQRVQHPKDDLLSSFAESGLPPQQLVLLCIAILVAGYEATSAQIPNFLITLLDHPAQFARLVEDPSLVDNAVEELLRFVPLASSAMFAHYAMEDVQVGEHLVREGDPVLVSIGAANYDETRFENPHHLDICRDAQGHLAFGYGLHHCVGSALGRLELQEALRGLVTLAPTLRIAGDVEWKTNTFFRGPLSVPVSF</sequence>
<dbReference type="InterPro" id="IPR001128">
    <property type="entry name" value="Cyt_P450"/>
</dbReference>
<keyword evidence="2" id="KW-0349">Heme</keyword>
<accession>A0ABQ2UCV5</accession>
<evidence type="ECO:0000313" key="3">
    <source>
        <dbReference type="EMBL" id="GGU23008.1"/>
    </source>
</evidence>
<evidence type="ECO:0000313" key="4">
    <source>
        <dbReference type="Proteomes" id="UP000649573"/>
    </source>
</evidence>
<reference evidence="4" key="1">
    <citation type="journal article" date="2019" name="Int. J. Syst. Evol. Microbiol.">
        <title>The Global Catalogue of Microorganisms (GCM) 10K type strain sequencing project: providing services to taxonomists for standard genome sequencing and annotation.</title>
        <authorList>
            <consortium name="The Broad Institute Genomics Platform"/>
            <consortium name="The Broad Institute Genome Sequencing Center for Infectious Disease"/>
            <person name="Wu L."/>
            <person name="Ma J."/>
        </authorList>
    </citation>
    <scope>NUCLEOTIDE SEQUENCE [LARGE SCALE GENOMIC DNA]</scope>
    <source>
        <strain evidence="4">JCM 3296</strain>
    </source>
</reference>
<keyword evidence="2" id="KW-0560">Oxidoreductase</keyword>
<gene>
    <name evidence="3" type="ORF">GCM10010178_13830</name>
</gene>
<protein>
    <submittedName>
        <fullName evidence="3">Cytochrome P450</fullName>
    </submittedName>
</protein>
<comment type="similarity">
    <text evidence="1 2">Belongs to the cytochrome P450 family.</text>
</comment>
<dbReference type="EMBL" id="BMRE01000003">
    <property type="protein sequence ID" value="GGU23008.1"/>
    <property type="molecule type" value="Genomic_DNA"/>
</dbReference>
<keyword evidence="2" id="KW-0503">Monooxygenase</keyword>
<dbReference type="PRINTS" id="PR00359">
    <property type="entry name" value="BP450"/>
</dbReference>
<dbReference type="PANTHER" id="PTHR46696">
    <property type="entry name" value="P450, PUTATIVE (EUROFUNG)-RELATED"/>
    <property type="match status" value="1"/>
</dbReference>
<dbReference type="InterPro" id="IPR002397">
    <property type="entry name" value="Cyt_P450_B"/>
</dbReference>
<dbReference type="CDD" id="cd11031">
    <property type="entry name" value="Cyp158A-like"/>
    <property type="match status" value="1"/>
</dbReference>
<keyword evidence="2" id="KW-0408">Iron</keyword>
<dbReference type="Proteomes" id="UP000649573">
    <property type="component" value="Unassembled WGS sequence"/>
</dbReference>
<dbReference type="Pfam" id="PF00067">
    <property type="entry name" value="p450"/>
    <property type="match status" value="1"/>
</dbReference>
<dbReference type="Gene3D" id="1.10.630.10">
    <property type="entry name" value="Cytochrome P450"/>
    <property type="match status" value="1"/>
</dbReference>
<dbReference type="InterPro" id="IPR017972">
    <property type="entry name" value="Cyt_P450_CS"/>
</dbReference>
<evidence type="ECO:0000256" key="2">
    <source>
        <dbReference type="RuleBase" id="RU000461"/>
    </source>
</evidence>
<dbReference type="InterPro" id="IPR036396">
    <property type="entry name" value="Cyt_P450_sf"/>
</dbReference>
<dbReference type="PANTHER" id="PTHR46696:SF6">
    <property type="entry name" value="P450, PUTATIVE (EUROFUNG)-RELATED"/>
    <property type="match status" value="1"/>
</dbReference>
<dbReference type="RefSeq" id="WP_189252736.1">
    <property type="nucleotide sequence ID" value="NZ_BMRE01000003.1"/>
</dbReference>
<keyword evidence="2" id="KW-0479">Metal-binding</keyword>
<comment type="caution">
    <text evidence="3">The sequence shown here is derived from an EMBL/GenBank/DDBJ whole genome shotgun (WGS) entry which is preliminary data.</text>
</comment>